<protein>
    <submittedName>
        <fullName evidence="1">Uncharacterized protein</fullName>
    </submittedName>
</protein>
<reference evidence="2" key="1">
    <citation type="submission" date="2016-06" db="EMBL/GenBank/DDBJ databases">
        <title>Parallel loss of symbiosis genes in relatives of nitrogen-fixing non-legume Parasponia.</title>
        <authorList>
            <person name="Van Velzen R."/>
            <person name="Holmer R."/>
            <person name="Bu F."/>
            <person name="Rutten L."/>
            <person name="Van Zeijl A."/>
            <person name="Liu W."/>
            <person name="Santuari L."/>
            <person name="Cao Q."/>
            <person name="Sharma T."/>
            <person name="Shen D."/>
            <person name="Roswanjaya Y."/>
            <person name="Wardhani T."/>
            <person name="Kalhor M.S."/>
            <person name="Jansen J."/>
            <person name="Van den Hoogen J."/>
            <person name="Gungor B."/>
            <person name="Hartog M."/>
            <person name="Hontelez J."/>
            <person name="Verver J."/>
            <person name="Yang W.-C."/>
            <person name="Schijlen E."/>
            <person name="Repin R."/>
            <person name="Schilthuizen M."/>
            <person name="Schranz E."/>
            <person name="Heidstra R."/>
            <person name="Miyata K."/>
            <person name="Fedorova E."/>
            <person name="Kohlen W."/>
            <person name="Bisseling T."/>
            <person name="Smit S."/>
            <person name="Geurts R."/>
        </authorList>
    </citation>
    <scope>NUCLEOTIDE SEQUENCE [LARGE SCALE GENOMIC DNA]</scope>
    <source>
        <strain evidence="2">cv. RG33-2</strain>
    </source>
</reference>
<dbReference type="Proteomes" id="UP000237000">
    <property type="component" value="Unassembled WGS sequence"/>
</dbReference>
<proteinExistence type="predicted"/>
<keyword evidence="2" id="KW-1185">Reference proteome</keyword>
<dbReference type="EMBL" id="JXTC01000256">
    <property type="protein sequence ID" value="PON75414.1"/>
    <property type="molecule type" value="Genomic_DNA"/>
</dbReference>
<accession>A0A2P5DQ29</accession>
<gene>
    <name evidence="1" type="ORF">TorRG33x02_245080</name>
</gene>
<evidence type="ECO:0000313" key="2">
    <source>
        <dbReference type="Proteomes" id="UP000237000"/>
    </source>
</evidence>
<comment type="caution">
    <text evidence="1">The sequence shown here is derived from an EMBL/GenBank/DDBJ whole genome shotgun (WGS) entry which is preliminary data.</text>
</comment>
<dbReference type="InParanoid" id="A0A2P5DQ29"/>
<evidence type="ECO:0000313" key="1">
    <source>
        <dbReference type="EMBL" id="PON75414.1"/>
    </source>
</evidence>
<dbReference type="AlphaFoldDB" id="A0A2P5DQ29"/>
<organism evidence="1 2">
    <name type="scientific">Trema orientale</name>
    <name type="common">Charcoal tree</name>
    <name type="synonym">Celtis orientalis</name>
    <dbReference type="NCBI Taxonomy" id="63057"/>
    <lineage>
        <taxon>Eukaryota</taxon>
        <taxon>Viridiplantae</taxon>
        <taxon>Streptophyta</taxon>
        <taxon>Embryophyta</taxon>
        <taxon>Tracheophyta</taxon>
        <taxon>Spermatophyta</taxon>
        <taxon>Magnoliopsida</taxon>
        <taxon>eudicotyledons</taxon>
        <taxon>Gunneridae</taxon>
        <taxon>Pentapetalae</taxon>
        <taxon>rosids</taxon>
        <taxon>fabids</taxon>
        <taxon>Rosales</taxon>
        <taxon>Cannabaceae</taxon>
        <taxon>Trema</taxon>
    </lineage>
</organism>
<sequence length="57" mass="7014">MTQSTALDLRSRMYPELMDNIQKDRVEGRVRKRELQRFVELVVHVIYNHWQRDNVNE</sequence>
<name>A0A2P5DQ29_TREOI</name>